<dbReference type="GO" id="GO:0003899">
    <property type="term" value="F:DNA-directed RNA polymerase activity"/>
    <property type="evidence" value="ECO:0007669"/>
    <property type="project" value="InterPro"/>
</dbReference>
<keyword evidence="3 9" id="KW-0639">Primosome</keyword>
<keyword evidence="2 9" id="KW-0240">DNA-directed RNA polymerase</keyword>
<evidence type="ECO:0000256" key="3">
    <source>
        <dbReference type="ARBA" id="ARBA00022515"/>
    </source>
</evidence>
<feature type="region of interest" description="Disordered" evidence="10">
    <location>
        <begin position="1"/>
        <end position="61"/>
    </location>
</feature>
<comment type="similarity">
    <text evidence="1 9">Belongs to the eukaryotic-type primase small subunit family.</text>
</comment>
<evidence type="ECO:0000256" key="7">
    <source>
        <dbReference type="ARBA" id="ARBA00022723"/>
    </source>
</evidence>
<evidence type="ECO:0000313" key="11">
    <source>
        <dbReference type="EMBL" id="RPB13983.1"/>
    </source>
</evidence>
<gene>
    <name evidence="11" type="ORF">P167DRAFT_558101</name>
</gene>
<name>A0A3N4KTU8_9PEZI</name>
<dbReference type="InParanoid" id="A0A3N4KTU8"/>
<evidence type="ECO:0000256" key="4">
    <source>
        <dbReference type="ARBA" id="ARBA00022679"/>
    </source>
</evidence>
<dbReference type="FunCoup" id="A0A3N4KTU8">
    <property type="interactions" value="1251"/>
</dbReference>
<reference evidence="11 12" key="1">
    <citation type="journal article" date="2018" name="Nat. Ecol. Evol.">
        <title>Pezizomycetes genomes reveal the molecular basis of ectomycorrhizal truffle lifestyle.</title>
        <authorList>
            <person name="Murat C."/>
            <person name="Payen T."/>
            <person name="Noel B."/>
            <person name="Kuo A."/>
            <person name="Morin E."/>
            <person name="Chen J."/>
            <person name="Kohler A."/>
            <person name="Krizsan K."/>
            <person name="Balestrini R."/>
            <person name="Da Silva C."/>
            <person name="Montanini B."/>
            <person name="Hainaut M."/>
            <person name="Levati E."/>
            <person name="Barry K.W."/>
            <person name="Belfiori B."/>
            <person name="Cichocki N."/>
            <person name="Clum A."/>
            <person name="Dockter R.B."/>
            <person name="Fauchery L."/>
            <person name="Guy J."/>
            <person name="Iotti M."/>
            <person name="Le Tacon F."/>
            <person name="Lindquist E.A."/>
            <person name="Lipzen A."/>
            <person name="Malagnac F."/>
            <person name="Mello A."/>
            <person name="Molinier V."/>
            <person name="Miyauchi S."/>
            <person name="Poulain J."/>
            <person name="Riccioni C."/>
            <person name="Rubini A."/>
            <person name="Sitrit Y."/>
            <person name="Splivallo R."/>
            <person name="Traeger S."/>
            <person name="Wang M."/>
            <person name="Zifcakova L."/>
            <person name="Wipf D."/>
            <person name="Zambonelli A."/>
            <person name="Paolocci F."/>
            <person name="Nowrousian M."/>
            <person name="Ottonello S."/>
            <person name="Baldrian P."/>
            <person name="Spatafora J.W."/>
            <person name="Henrissat B."/>
            <person name="Nagy L.G."/>
            <person name="Aury J.M."/>
            <person name="Wincker P."/>
            <person name="Grigoriev I.V."/>
            <person name="Bonfante P."/>
            <person name="Martin F.M."/>
        </authorList>
    </citation>
    <scope>NUCLEOTIDE SEQUENCE [LARGE SCALE GENOMIC DNA]</scope>
    <source>
        <strain evidence="11 12">CCBAS932</strain>
    </source>
</reference>
<accession>A0A3N4KTU8</accession>
<keyword evidence="8" id="KW-0804">Transcription</keyword>
<dbReference type="InterPro" id="IPR014052">
    <property type="entry name" value="DNA_primase_ssu_euk/arc"/>
</dbReference>
<dbReference type="EC" id="2.7.7.-" evidence="9"/>
<dbReference type="GO" id="GO:0005658">
    <property type="term" value="C:alpha DNA polymerase:primase complex"/>
    <property type="evidence" value="ECO:0007669"/>
    <property type="project" value="UniProtKB-ARBA"/>
</dbReference>
<dbReference type="NCBIfam" id="TIGR00335">
    <property type="entry name" value="primase_sml"/>
    <property type="match status" value="1"/>
</dbReference>
<keyword evidence="4 9" id="KW-0808">Transferase</keyword>
<evidence type="ECO:0000256" key="1">
    <source>
        <dbReference type="ARBA" id="ARBA00009762"/>
    </source>
</evidence>
<keyword evidence="6 9" id="KW-0235">DNA replication</keyword>
<dbReference type="EMBL" id="ML119120">
    <property type="protein sequence ID" value="RPB13983.1"/>
    <property type="molecule type" value="Genomic_DNA"/>
</dbReference>
<keyword evidence="7" id="KW-0479">Metal-binding</keyword>
<feature type="compositionally biased region" description="Acidic residues" evidence="10">
    <location>
        <begin position="9"/>
        <end position="18"/>
    </location>
</feature>
<dbReference type="OrthoDB" id="19606at2759"/>
<dbReference type="AlphaFoldDB" id="A0A3N4KTU8"/>
<dbReference type="CDD" id="cd04860">
    <property type="entry name" value="AE_Prim_S"/>
    <property type="match status" value="1"/>
</dbReference>
<dbReference type="Proteomes" id="UP000277580">
    <property type="component" value="Unassembled WGS sequence"/>
</dbReference>
<keyword evidence="5" id="KW-0548">Nucleotidyltransferase</keyword>
<proteinExistence type="inferred from homology"/>
<dbReference type="Pfam" id="PF01896">
    <property type="entry name" value="DNA_primase_S"/>
    <property type="match status" value="1"/>
</dbReference>
<dbReference type="Gene3D" id="3.90.920.10">
    <property type="entry name" value="DNA primase, PRIM domain"/>
    <property type="match status" value="1"/>
</dbReference>
<evidence type="ECO:0000256" key="2">
    <source>
        <dbReference type="ARBA" id="ARBA00022478"/>
    </source>
</evidence>
<dbReference type="InterPro" id="IPR002755">
    <property type="entry name" value="DNA_primase_S"/>
</dbReference>
<evidence type="ECO:0000256" key="6">
    <source>
        <dbReference type="ARBA" id="ARBA00022705"/>
    </source>
</evidence>
<dbReference type="STRING" id="1392247.A0A3N4KTU8"/>
<sequence length="524" mass="59686">MPSSKESSVDIEDYDLPDAPETPSNFLEVPLSKVEATSEPDIQGLHLKRDEEDDDDENSPVKLEDIFSDDEEDFLGDADDADFLISETPVKSEPESAAADTPVFKPTLRPSDPEVMIAFYQRLFPFRTLFQWLNHSPVPSNDFGHREFAFTLQNDVYLRYQAFPTADSMRKEVLRLNPSRFEIGPVYSANPRDRKVLRKSALRPLTKELVFDIDLTDYDEVRTCCDKANICIKCWQFITVAIKIVDAALRDDLGFKHIMWVYSGRRGAHAWVCDRRARALDDMKRRAVISYLEVIKGGNQAGKKVNVRRPLHPHLARSLGILRDPFKKDVLRNQDPWRETERAEHLLSLLPDKELNDALRKKWDSHDNRPSTSKWDDIDALAGAGVSSTIDPKKLRDSKQDVILEYMYPRLDVEVSKHLNHLLKSPFCVHPGTGRVCVPIDSSRPEEFNPADVPTVSQLLGEIDSWNKENPGAGAADGEKVDDCDKTSLKPYVDFFKNFVAGLLRDENRIKRERDEGAGDAMEF</sequence>
<evidence type="ECO:0000256" key="9">
    <source>
        <dbReference type="RuleBase" id="RU003514"/>
    </source>
</evidence>
<dbReference type="GO" id="GO:0046872">
    <property type="term" value="F:metal ion binding"/>
    <property type="evidence" value="ECO:0007669"/>
    <property type="project" value="UniProtKB-KW"/>
</dbReference>
<keyword evidence="12" id="KW-1185">Reference proteome</keyword>
<evidence type="ECO:0000256" key="10">
    <source>
        <dbReference type="SAM" id="MobiDB-lite"/>
    </source>
</evidence>
<organism evidence="11 12">
    <name type="scientific">Morchella conica CCBAS932</name>
    <dbReference type="NCBI Taxonomy" id="1392247"/>
    <lineage>
        <taxon>Eukaryota</taxon>
        <taxon>Fungi</taxon>
        <taxon>Dikarya</taxon>
        <taxon>Ascomycota</taxon>
        <taxon>Pezizomycotina</taxon>
        <taxon>Pezizomycetes</taxon>
        <taxon>Pezizales</taxon>
        <taxon>Morchellaceae</taxon>
        <taxon>Morchella</taxon>
    </lineage>
</organism>
<evidence type="ECO:0000313" key="12">
    <source>
        <dbReference type="Proteomes" id="UP000277580"/>
    </source>
</evidence>
<evidence type="ECO:0000256" key="5">
    <source>
        <dbReference type="ARBA" id="ARBA00022695"/>
    </source>
</evidence>
<dbReference type="GO" id="GO:0006269">
    <property type="term" value="P:DNA replication, synthesis of primer"/>
    <property type="evidence" value="ECO:0007669"/>
    <property type="project" value="UniProtKB-KW"/>
</dbReference>
<evidence type="ECO:0000256" key="8">
    <source>
        <dbReference type="ARBA" id="ARBA00023163"/>
    </source>
</evidence>
<dbReference type="FunFam" id="3.90.920.10:FF:000002">
    <property type="entry name" value="DNA primase"/>
    <property type="match status" value="1"/>
</dbReference>
<protein>
    <recommendedName>
        <fullName evidence="9">DNA primase</fullName>
        <ecNumber evidence="9">2.7.7.-</ecNumber>
    </recommendedName>
</protein>
<dbReference type="SUPFAM" id="SSF56747">
    <property type="entry name" value="Prim-pol domain"/>
    <property type="match status" value="1"/>
</dbReference>
<dbReference type="PANTHER" id="PTHR10536">
    <property type="entry name" value="DNA PRIMASE SMALL SUBUNIT"/>
    <property type="match status" value="1"/>
</dbReference>